<dbReference type="EMBL" id="JAOQAZ010000001">
    <property type="protein sequence ID" value="KAJ4272349.1"/>
    <property type="molecule type" value="Genomic_DNA"/>
</dbReference>
<dbReference type="OrthoDB" id="5243398at2759"/>
<feature type="compositionally biased region" description="Low complexity" evidence="1">
    <location>
        <begin position="1"/>
        <end position="44"/>
    </location>
</feature>
<feature type="compositionally biased region" description="Polar residues" evidence="1">
    <location>
        <begin position="906"/>
        <end position="922"/>
    </location>
</feature>
<feature type="compositionally biased region" description="Low complexity" evidence="1">
    <location>
        <begin position="214"/>
        <end position="228"/>
    </location>
</feature>
<feature type="compositionally biased region" description="Low complexity" evidence="1">
    <location>
        <begin position="376"/>
        <end position="390"/>
    </location>
</feature>
<dbReference type="Proteomes" id="UP001152049">
    <property type="component" value="Unassembled WGS sequence"/>
</dbReference>
<feature type="region of interest" description="Disordered" evidence="1">
    <location>
        <begin position="128"/>
        <end position="300"/>
    </location>
</feature>
<feature type="compositionally biased region" description="Polar residues" evidence="1">
    <location>
        <begin position="526"/>
        <end position="594"/>
    </location>
</feature>
<feature type="compositionally biased region" description="Low complexity" evidence="1">
    <location>
        <begin position="739"/>
        <end position="794"/>
    </location>
</feature>
<evidence type="ECO:0000313" key="2">
    <source>
        <dbReference type="EMBL" id="KAJ4272349.1"/>
    </source>
</evidence>
<feature type="compositionally biased region" description="Polar residues" evidence="1">
    <location>
        <begin position="810"/>
        <end position="820"/>
    </location>
</feature>
<evidence type="ECO:0000256" key="1">
    <source>
        <dbReference type="SAM" id="MobiDB-lite"/>
    </source>
</evidence>
<evidence type="ECO:0000313" key="3">
    <source>
        <dbReference type="Proteomes" id="UP001152049"/>
    </source>
</evidence>
<protein>
    <submittedName>
        <fullName evidence="2">Uncharacterized protein</fullName>
    </submittedName>
</protein>
<gene>
    <name evidence="2" type="ORF">NW762_001062</name>
</gene>
<comment type="caution">
    <text evidence="2">The sequence shown here is derived from an EMBL/GenBank/DDBJ whole genome shotgun (WGS) entry which is preliminary data.</text>
</comment>
<feature type="compositionally biased region" description="Basic residues" evidence="1">
    <location>
        <begin position="503"/>
        <end position="520"/>
    </location>
</feature>
<feature type="region of interest" description="Disordered" evidence="1">
    <location>
        <begin position="376"/>
        <end position="936"/>
    </location>
</feature>
<feature type="compositionally biased region" description="Basic and acidic residues" evidence="1">
    <location>
        <begin position="423"/>
        <end position="434"/>
    </location>
</feature>
<feature type="compositionally biased region" description="Polar residues" evidence="1">
    <location>
        <begin position="681"/>
        <end position="695"/>
    </location>
</feature>
<feature type="region of interest" description="Disordered" evidence="1">
    <location>
        <begin position="78"/>
        <end position="101"/>
    </location>
</feature>
<reference evidence="2" key="1">
    <citation type="submission" date="2022-09" db="EMBL/GenBank/DDBJ databases">
        <title>Fusarium specimens isolated from Avocado Roots.</title>
        <authorList>
            <person name="Stajich J."/>
            <person name="Roper C."/>
            <person name="Heimlech-Rivalta G."/>
        </authorList>
    </citation>
    <scope>NUCLEOTIDE SEQUENCE</scope>
    <source>
        <strain evidence="2">CF00136</strain>
    </source>
</reference>
<feature type="compositionally biased region" description="Polar residues" evidence="1">
    <location>
        <begin position="881"/>
        <end position="893"/>
    </location>
</feature>
<accession>A0A9W8SID7</accession>
<sequence length="936" mass="99131">MPSAAPARAAVANDPNRPTSNDSQTSSTNASSAPPPSAALAAIPAPAPNRKSWKAGSAVFDIKMNPYILPEHGTAALYDSVPQTQPTSPSPGLNPYHDGRIRNAVPSKLKGKTSGKQGNFSVLQMNIQKPQMTERDIAAQRTSEGTAAAARLASAQGYRHPRRPRPSPTIPPSPHSPPLQPSSYSLSILPTVLPILQPPPFISSPAVPQDRSSEGPSVVEEPSAVEEPPTGDELPMGDDLPIAHEPSAADELPTGDEIPAAEEPATVDELSAATEATQVTDTERRNDPEPSDPPLPPSDVKKEQARLLTLLRSLHPVIVADRICKALAHLGGIPGAPPPSDGVFPQSLTNNGPGDLFISWISEVFPHVEPTNQAPGVRALPPLAPAGPVADPAPIPAPAPAHAPTSAIAKRRGRPKGTKNGAPRKDKGTKKKEVPSSGTVETNETPNTQPSSTAEVPQSTITSAQSSDISQLITTNNQNSDIPQPSTTNAENTTAVPQVVSTARRKNPTGRKRGRPKGSKNRTEARNITQFSTAFNFNTLNPPQPSASAVGSPLADQTTPGHPDTGPSSTSEATGANTNQVAANENQTETSSSLRIIHESGTEGETNSSGPQLLTANGQDSAQGASRKRKNSDQSSQTNALAEAVVDAPQASNAAVPPANNIQAQQAKRRRVPQETKRRNPVTSETETQLTSAEATASPEVAEVKQSLSASNSLDSQTHSSMVGDDSNHGVQQIAPRPQQQLQQQNLHMQQLTQNQQHQPKQQAQLQHQHHGQQQQSPDKSSEQSSQSSQMPSPAVNRPRSLLPGGPGRTPTNMTAQAFYQQQQQQQQRRQQQRQMANQFRHAAEGSLTRAMGSSSPTQFPGFGGQQSLSQQGHQSQLQSTGPAPTANMSQFQDFGGSNYPGLNYPINSGVTDPYGNHSQIETDMPDGIYHPMGRE</sequence>
<feature type="compositionally biased region" description="Pro residues" evidence="1">
    <location>
        <begin position="391"/>
        <end position="401"/>
    </location>
</feature>
<proteinExistence type="predicted"/>
<keyword evidence="3" id="KW-1185">Reference proteome</keyword>
<organism evidence="2 3">
    <name type="scientific">Fusarium torreyae</name>
    <dbReference type="NCBI Taxonomy" id="1237075"/>
    <lineage>
        <taxon>Eukaryota</taxon>
        <taxon>Fungi</taxon>
        <taxon>Dikarya</taxon>
        <taxon>Ascomycota</taxon>
        <taxon>Pezizomycotina</taxon>
        <taxon>Sordariomycetes</taxon>
        <taxon>Hypocreomycetidae</taxon>
        <taxon>Hypocreales</taxon>
        <taxon>Nectriaceae</taxon>
        <taxon>Fusarium</taxon>
    </lineage>
</organism>
<name>A0A9W8SID7_9HYPO</name>
<feature type="compositionally biased region" description="Low complexity" evidence="1">
    <location>
        <begin position="82"/>
        <end position="91"/>
    </location>
</feature>
<feature type="compositionally biased region" description="Polar residues" evidence="1">
    <location>
        <begin position="603"/>
        <end position="624"/>
    </location>
</feature>
<feature type="compositionally biased region" description="Polar residues" evidence="1">
    <location>
        <begin position="436"/>
        <end position="501"/>
    </location>
</feature>
<feature type="compositionally biased region" description="Pro residues" evidence="1">
    <location>
        <begin position="166"/>
        <end position="180"/>
    </location>
</feature>
<feature type="region of interest" description="Disordered" evidence="1">
    <location>
        <begin position="1"/>
        <end position="53"/>
    </location>
</feature>
<feature type="compositionally biased region" description="Low complexity" evidence="1">
    <location>
        <begin position="821"/>
        <end position="835"/>
    </location>
</feature>
<feature type="compositionally biased region" description="Low complexity" evidence="1">
    <location>
        <begin position="866"/>
        <end position="880"/>
    </location>
</feature>
<feature type="compositionally biased region" description="Polar residues" evidence="1">
    <location>
        <begin position="706"/>
        <end position="721"/>
    </location>
</feature>
<dbReference type="AlphaFoldDB" id="A0A9W8SID7"/>
<feature type="compositionally biased region" description="Low complexity" evidence="1">
    <location>
        <begin position="181"/>
        <end position="190"/>
    </location>
</feature>